<evidence type="ECO:0008006" key="11">
    <source>
        <dbReference type="Google" id="ProtNLM"/>
    </source>
</evidence>
<dbReference type="GO" id="GO:0016705">
    <property type="term" value="F:oxidoreductase activity, acting on paired donors, with incorporation or reduction of molecular oxygen"/>
    <property type="evidence" value="ECO:0007669"/>
    <property type="project" value="InterPro"/>
</dbReference>
<proteinExistence type="inferred from homology"/>
<dbReference type="InterPro" id="IPR050196">
    <property type="entry name" value="Cytochrome_P450_Monoox"/>
</dbReference>
<name>A0AAD5X9N3_9FUNG</name>
<evidence type="ECO:0000313" key="10">
    <source>
        <dbReference type="Proteomes" id="UP001211907"/>
    </source>
</evidence>
<dbReference type="GO" id="GO:0020037">
    <property type="term" value="F:heme binding"/>
    <property type="evidence" value="ECO:0007669"/>
    <property type="project" value="InterPro"/>
</dbReference>
<evidence type="ECO:0000256" key="2">
    <source>
        <dbReference type="ARBA" id="ARBA00022617"/>
    </source>
</evidence>
<dbReference type="AlphaFoldDB" id="A0AAD5X9N3"/>
<comment type="cofactor">
    <cofactor evidence="7">
        <name>heme</name>
        <dbReference type="ChEBI" id="CHEBI:30413"/>
    </cofactor>
</comment>
<dbReference type="InterPro" id="IPR002401">
    <property type="entry name" value="Cyt_P450_E_grp-I"/>
</dbReference>
<keyword evidence="10" id="KW-1185">Reference proteome</keyword>
<gene>
    <name evidence="9" type="ORF">HK100_010881</name>
</gene>
<accession>A0AAD5X9N3</accession>
<keyword evidence="5 7" id="KW-0408">Iron</keyword>
<dbReference type="PROSITE" id="PS00086">
    <property type="entry name" value="CYTOCHROME_P450"/>
    <property type="match status" value="1"/>
</dbReference>
<evidence type="ECO:0000256" key="7">
    <source>
        <dbReference type="PIRSR" id="PIRSR602401-1"/>
    </source>
</evidence>
<dbReference type="InterPro" id="IPR001128">
    <property type="entry name" value="Cyt_P450"/>
</dbReference>
<dbReference type="SUPFAM" id="SSF48264">
    <property type="entry name" value="Cytochrome P450"/>
    <property type="match status" value="1"/>
</dbReference>
<dbReference type="PRINTS" id="PR00463">
    <property type="entry name" value="EP450I"/>
</dbReference>
<evidence type="ECO:0000256" key="4">
    <source>
        <dbReference type="ARBA" id="ARBA00023002"/>
    </source>
</evidence>
<evidence type="ECO:0000256" key="8">
    <source>
        <dbReference type="RuleBase" id="RU000461"/>
    </source>
</evidence>
<keyword evidence="4 8" id="KW-0560">Oxidoreductase</keyword>
<feature type="non-terminal residue" evidence="9">
    <location>
        <position position="272"/>
    </location>
</feature>
<keyword evidence="6 8" id="KW-0503">Monooxygenase</keyword>
<dbReference type="PANTHER" id="PTHR24291">
    <property type="entry name" value="CYTOCHROME P450 FAMILY 4"/>
    <property type="match status" value="1"/>
</dbReference>
<evidence type="ECO:0000256" key="1">
    <source>
        <dbReference type="ARBA" id="ARBA00010617"/>
    </source>
</evidence>
<dbReference type="CDD" id="cd00302">
    <property type="entry name" value="cytochrome_P450"/>
    <property type="match status" value="1"/>
</dbReference>
<comment type="similarity">
    <text evidence="1 8">Belongs to the cytochrome P450 family.</text>
</comment>
<keyword evidence="3 7" id="KW-0479">Metal-binding</keyword>
<organism evidence="9 10">
    <name type="scientific">Physocladia obscura</name>
    <dbReference type="NCBI Taxonomy" id="109957"/>
    <lineage>
        <taxon>Eukaryota</taxon>
        <taxon>Fungi</taxon>
        <taxon>Fungi incertae sedis</taxon>
        <taxon>Chytridiomycota</taxon>
        <taxon>Chytridiomycota incertae sedis</taxon>
        <taxon>Chytridiomycetes</taxon>
        <taxon>Chytridiales</taxon>
        <taxon>Chytriomycetaceae</taxon>
        <taxon>Physocladia</taxon>
    </lineage>
</organism>
<dbReference type="Pfam" id="PF00067">
    <property type="entry name" value="p450"/>
    <property type="match status" value="1"/>
</dbReference>
<dbReference type="GO" id="GO:0005506">
    <property type="term" value="F:iron ion binding"/>
    <property type="evidence" value="ECO:0007669"/>
    <property type="project" value="InterPro"/>
</dbReference>
<dbReference type="InterPro" id="IPR017972">
    <property type="entry name" value="Cyt_P450_CS"/>
</dbReference>
<evidence type="ECO:0000313" key="9">
    <source>
        <dbReference type="EMBL" id="KAJ3077900.1"/>
    </source>
</evidence>
<protein>
    <recommendedName>
        <fullName evidence="11">Cytochrome P450</fullName>
    </recommendedName>
</protein>
<comment type="caution">
    <text evidence="9">The sequence shown here is derived from an EMBL/GenBank/DDBJ whole genome shotgun (WGS) entry which is preliminary data.</text>
</comment>
<dbReference type="Proteomes" id="UP001211907">
    <property type="component" value="Unassembled WGS sequence"/>
</dbReference>
<evidence type="ECO:0000256" key="6">
    <source>
        <dbReference type="ARBA" id="ARBA00023033"/>
    </source>
</evidence>
<dbReference type="Gene3D" id="1.10.630.10">
    <property type="entry name" value="Cytochrome P450"/>
    <property type="match status" value="1"/>
</dbReference>
<evidence type="ECO:0000256" key="3">
    <source>
        <dbReference type="ARBA" id="ARBA00022723"/>
    </source>
</evidence>
<evidence type="ECO:0000256" key="5">
    <source>
        <dbReference type="ARBA" id="ARBA00023004"/>
    </source>
</evidence>
<keyword evidence="2 7" id="KW-0349">Heme</keyword>
<dbReference type="GO" id="GO:0004497">
    <property type="term" value="F:monooxygenase activity"/>
    <property type="evidence" value="ECO:0007669"/>
    <property type="project" value="UniProtKB-KW"/>
</dbReference>
<sequence length="272" mass="29864">MAAEKKPLVPNTLFQNFAYNTICTIMAGSDLGQLKRLESLFELVVISQNGVQARFLPKWIDFAGNIEKGAKATDIVLSRCAEIVVERRAAMDSGKEFSDAISTLINAQDSDGSSMSDFEISSFFFTIISAGLDTTGLQSATLFYFLANKISPQDLAALRAEVNEPFAVESATTISALPLLDAFVKESMRILPMVPQGNRVLTNDIFLDGKKVPAGTHIGPLRDRGFLVDNPDEFRLDRFVGDDALDNKRTIEFIPFGMGERMCIGIHLAKLE</sequence>
<feature type="binding site" description="axial binding residue" evidence="7">
    <location>
        <position position="263"/>
    </location>
    <ligand>
        <name>heme</name>
        <dbReference type="ChEBI" id="CHEBI:30413"/>
    </ligand>
    <ligandPart>
        <name>Fe</name>
        <dbReference type="ChEBI" id="CHEBI:18248"/>
    </ligandPart>
</feature>
<dbReference type="PANTHER" id="PTHR24291:SF50">
    <property type="entry name" value="BIFUNCTIONAL ALBAFLAVENONE MONOOXYGENASE_TERPENE SYNTHASE"/>
    <property type="match status" value="1"/>
</dbReference>
<dbReference type="InterPro" id="IPR036396">
    <property type="entry name" value="Cyt_P450_sf"/>
</dbReference>
<dbReference type="PRINTS" id="PR00385">
    <property type="entry name" value="P450"/>
</dbReference>
<reference evidence="9" key="1">
    <citation type="submission" date="2020-05" db="EMBL/GenBank/DDBJ databases">
        <title>Phylogenomic resolution of chytrid fungi.</title>
        <authorList>
            <person name="Stajich J.E."/>
            <person name="Amses K."/>
            <person name="Simmons R."/>
            <person name="Seto K."/>
            <person name="Myers J."/>
            <person name="Bonds A."/>
            <person name="Quandt C.A."/>
            <person name="Barry K."/>
            <person name="Liu P."/>
            <person name="Grigoriev I."/>
            <person name="Longcore J.E."/>
            <person name="James T.Y."/>
        </authorList>
    </citation>
    <scope>NUCLEOTIDE SEQUENCE</scope>
    <source>
        <strain evidence="9">JEL0513</strain>
    </source>
</reference>
<dbReference type="EMBL" id="JADGJH010006190">
    <property type="protein sequence ID" value="KAJ3077900.1"/>
    <property type="molecule type" value="Genomic_DNA"/>
</dbReference>